<reference evidence="1 2" key="1">
    <citation type="submission" date="2016-06" db="EMBL/GenBank/DDBJ databases">
        <authorList>
            <person name="Kjaerup R.B."/>
            <person name="Dalgaard T.S."/>
            <person name="Juul-Madsen H.R."/>
        </authorList>
    </citation>
    <scope>NUCLEOTIDE SEQUENCE [LARGE SCALE GENOMIC DNA]</scope>
    <source>
        <strain evidence="1 2">DSM 45577</strain>
    </source>
</reference>
<dbReference type="EMBL" id="FMIA01000002">
    <property type="protein sequence ID" value="SCL64091.1"/>
    <property type="molecule type" value="Genomic_DNA"/>
</dbReference>
<organism evidence="1 2">
    <name type="scientific">Micromonospora yangpuensis</name>
    <dbReference type="NCBI Taxonomy" id="683228"/>
    <lineage>
        <taxon>Bacteria</taxon>
        <taxon>Bacillati</taxon>
        <taxon>Actinomycetota</taxon>
        <taxon>Actinomycetes</taxon>
        <taxon>Micromonosporales</taxon>
        <taxon>Micromonosporaceae</taxon>
        <taxon>Micromonospora</taxon>
    </lineage>
</organism>
<gene>
    <name evidence="1" type="ORF">GA0070617_5381</name>
</gene>
<dbReference type="Proteomes" id="UP000198937">
    <property type="component" value="Unassembled WGS sequence"/>
</dbReference>
<proteinExistence type="predicted"/>
<evidence type="ECO:0000313" key="1">
    <source>
        <dbReference type="EMBL" id="SCL64091.1"/>
    </source>
</evidence>
<dbReference type="AlphaFoldDB" id="A0A1C6VCG7"/>
<dbReference type="RefSeq" id="WP_373868365.1">
    <property type="nucleotide sequence ID" value="NZ_BMMJ01000007.1"/>
</dbReference>
<sequence>MTVFDESEPSRFVVHLTVRVADLSAAHVFARAVTRSLSYLPELVLGETTLSAEGLPNVQHQVFCDRLLGNGRRCVLRPAHYGDCARRLPR</sequence>
<protein>
    <submittedName>
        <fullName evidence="1">Uncharacterized protein</fullName>
    </submittedName>
</protein>
<accession>A0A1C6VCG7</accession>
<evidence type="ECO:0000313" key="2">
    <source>
        <dbReference type="Proteomes" id="UP000198937"/>
    </source>
</evidence>
<keyword evidence="2" id="KW-1185">Reference proteome</keyword>
<name>A0A1C6VCG7_9ACTN</name>